<feature type="transmembrane region" description="Helical" evidence="6">
    <location>
        <begin position="240"/>
        <end position="265"/>
    </location>
</feature>
<feature type="transmembrane region" description="Helical" evidence="6">
    <location>
        <begin position="79"/>
        <end position="100"/>
    </location>
</feature>
<evidence type="ECO:0000256" key="6">
    <source>
        <dbReference type="SAM" id="Phobius"/>
    </source>
</evidence>
<dbReference type="PANTHER" id="PTHR30482">
    <property type="entry name" value="HIGH-AFFINITY BRANCHED-CHAIN AMINO ACID TRANSPORT SYSTEM PERMEASE"/>
    <property type="match status" value="1"/>
</dbReference>
<feature type="transmembrane region" description="Helical" evidence="6">
    <location>
        <begin position="205"/>
        <end position="228"/>
    </location>
</feature>
<comment type="caution">
    <text evidence="7">The sequence shown here is derived from an EMBL/GenBank/DDBJ whole genome shotgun (WGS) entry which is preliminary data.</text>
</comment>
<keyword evidence="5 6" id="KW-0472">Membrane</keyword>
<dbReference type="GO" id="GO:0005886">
    <property type="term" value="C:plasma membrane"/>
    <property type="evidence" value="ECO:0007669"/>
    <property type="project" value="UniProtKB-SubCell"/>
</dbReference>
<feature type="transmembrane region" description="Helical" evidence="6">
    <location>
        <begin position="154"/>
        <end position="173"/>
    </location>
</feature>
<feature type="transmembrane region" description="Helical" evidence="6">
    <location>
        <begin position="277"/>
        <end position="299"/>
    </location>
</feature>
<keyword evidence="8" id="KW-1185">Reference proteome</keyword>
<dbReference type="GO" id="GO:0015658">
    <property type="term" value="F:branched-chain amino acid transmembrane transporter activity"/>
    <property type="evidence" value="ECO:0007669"/>
    <property type="project" value="InterPro"/>
</dbReference>
<dbReference type="Proteomes" id="UP000597507">
    <property type="component" value="Unassembled WGS sequence"/>
</dbReference>
<name>A0A8J3EBB9_9PROT</name>
<keyword evidence="4 6" id="KW-1133">Transmembrane helix</keyword>
<feature type="transmembrane region" description="Helical" evidence="6">
    <location>
        <begin position="107"/>
        <end position="126"/>
    </location>
</feature>
<dbReference type="InterPro" id="IPR043428">
    <property type="entry name" value="LivM-like"/>
</dbReference>
<reference evidence="7 8" key="1">
    <citation type="journal article" date="2014" name="Int. J. Syst. Evol. Microbiol.">
        <title>Complete genome sequence of Corynebacterium casei LMG S-19264T (=DSM 44701T), isolated from a smear-ripened cheese.</title>
        <authorList>
            <consortium name="US DOE Joint Genome Institute (JGI-PGF)"/>
            <person name="Walter F."/>
            <person name="Albersmeier A."/>
            <person name="Kalinowski J."/>
            <person name="Ruckert C."/>
        </authorList>
    </citation>
    <scope>NUCLEOTIDE SEQUENCE [LARGE SCALE GENOMIC DNA]</scope>
    <source>
        <strain evidence="7 8">CGMCC 1.16330</strain>
    </source>
</reference>
<feature type="transmembrane region" description="Helical" evidence="6">
    <location>
        <begin position="54"/>
        <end position="73"/>
    </location>
</feature>
<evidence type="ECO:0000256" key="5">
    <source>
        <dbReference type="ARBA" id="ARBA00023136"/>
    </source>
</evidence>
<dbReference type="RefSeq" id="WP_188898572.1">
    <property type="nucleotide sequence ID" value="NZ_BMKS01000002.1"/>
</dbReference>
<feature type="transmembrane region" description="Helical" evidence="6">
    <location>
        <begin position="26"/>
        <end position="47"/>
    </location>
</feature>
<dbReference type="CDD" id="cd06581">
    <property type="entry name" value="TM_PBP1_LivM_like"/>
    <property type="match status" value="1"/>
</dbReference>
<gene>
    <name evidence="7" type="ORF">GCM10010964_07250</name>
</gene>
<evidence type="ECO:0000256" key="3">
    <source>
        <dbReference type="ARBA" id="ARBA00022692"/>
    </source>
</evidence>
<dbReference type="PANTHER" id="PTHR30482:SF10">
    <property type="entry name" value="HIGH-AFFINITY BRANCHED-CHAIN AMINO ACID TRANSPORT PROTEIN BRAE"/>
    <property type="match status" value="1"/>
</dbReference>
<evidence type="ECO:0000313" key="8">
    <source>
        <dbReference type="Proteomes" id="UP000597507"/>
    </source>
</evidence>
<keyword evidence="3 6" id="KW-0812">Transmembrane</keyword>
<evidence type="ECO:0000256" key="2">
    <source>
        <dbReference type="ARBA" id="ARBA00022475"/>
    </source>
</evidence>
<evidence type="ECO:0000313" key="7">
    <source>
        <dbReference type="EMBL" id="GGG21621.1"/>
    </source>
</evidence>
<organism evidence="7 8">
    <name type="scientific">Caldovatus sediminis</name>
    <dbReference type="NCBI Taxonomy" id="2041189"/>
    <lineage>
        <taxon>Bacteria</taxon>
        <taxon>Pseudomonadati</taxon>
        <taxon>Pseudomonadota</taxon>
        <taxon>Alphaproteobacteria</taxon>
        <taxon>Acetobacterales</taxon>
        <taxon>Roseomonadaceae</taxon>
        <taxon>Caldovatus</taxon>
    </lineage>
</organism>
<accession>A0A8J3EBB9</accession>
<sequence length="312" mass="32059">MAARLLLLLLAAGLVAVPFVAPSHLVFLVATIGSTAIMVAGLSIVIGMAGQISIAQAAFAALGAYGTAQLAALGGVPHWIGLPAVAVATAGLGYLFGLLSLRVADHYLALATMAFGAIVQLLLIHLEDWTGGAVGLPVPPLTLGGRSLTRPIELYAVIMPCAALTVWFLHALMTSRTGRAFSALRMSEVGAAAVGVPVLHHKAMAFALSAFFGALGGGLYGLQTSYLDPAQFGILESVRLIAIAVIGGLLNPFGPVIGATVFVLLPETMGALGRYMSLVFSLLLLAFIIVSPRGIAGLAPRLRPRPGRRRGG</sequence>
<dbReference type="AlphaFoldDB" id="A0A8J3EBB9"/>
<comment type="subcellular location">
    <subcellularLocation>
        <location evidence="1">Cell membrane</location>
        <topology evidence="1">Multi-pass membrane protein</topology>
    </subcellularLocation>
</comment>
<keyword evidence="2" id="KW-1003">Cell membrane</keyword>
<dbReference type="InterPro" id="IPR001851">
    <property type="entry name" value="ABC_transp_permease"/>
</dbReference>
<evidence type="ECO:0000256" key="1">
    <source>
        <dbReference type="ARBA" id="ARBA00004651"/>
    </source>
</evidence>
<dbReference type="EMBL" id="BMKS01000002">
    <property type="protein sequence ID" value="GGG21621.1"/>
    <property type="molecule type" value="Genomic_DNA"/>
</dbReference>
<protein>
    <submittedName>
        <fullName evidence="7">Branched-chain amino acid ABC transporter permease</fullName>
    </submittedName>
</protein>
<dbReference type="Pfam" id="PF02653">
    <property type="entry name" value="BPD_transp_2"/>
    <property type="match status" value="1"/>
</dbReference>
<proteinExistence type="predicted"/>
<evidence type="ECO:0000256" key="4">
    <source>
        <dbReference type="ARBA" id="ARBA00022989"/>
    </source>
</evidence>